<reference evidence="2" key="1">
    <citation type="submission" date="2017-01" db="EMBL/GenBank/DDBJ databases">
        <authorList>
            <person name="Mah S.A."/>
            <person name="Swanson W.J."/>
            <person name="Moy G.W."/>
            <person name="Vacquier V.D."/>
        </authorList>
    </citation>
    <scope>NUCLEOTIDE SEQUENCE [LARGE SCALE GENOMIC DNA]</scope>
    <source>
        <strain evidence="2">COL-18-3</strain>
    </source>
</reference>
<gene>
    <name evidence="3" type="ORF">AX774_g5057</name>
    <name evidence="2" type="ORF">AX774_g6992</name>
</gene>
<reference evidence="4" key="2">
    <citation type="submission" date="2017-01" db="EMBL/GenBank/DDBJ databases">
        <authorList>
            <person name="Wang Y."/>
            <person name="White M."/>
            <person name="Kvist S."/>
            <person name="Moncalvo J.-M."/>
        </authorList>
    </citation>
    <scope>NUCLEOTIDE SEQUENCE [LARGE SCALE GENOMIC DNA]</scope>
    <source>
        <strain evidence="4">COL-18-3</strain>
    </source>
</reference>
<feature type="compositionally biased region" description="Basic residues" evidence="1">
    <location>
        <begin position="240"/>
        <end position="249"/>
    </location>
</feature>
<protein>
    <submittedName>
        <fullName evidence="2">Uncharacterized protein</fullName>
    </submittedName>
</protein>
<comment type="caution">
    <text evidence="2">The sequence shown here is derived from an EMBL/GenBank/DDBJ whole genome shotgun (WGS) entry which is preliminary data.</text>
</comment>
<accession>A0A1R1PF48</accession>
<feature type="compositionally biased region" description="Polar residues" evidence="1">
    <location>
        <begin position="278"/>
        <end position="293"/>
    </location>
</feature>
<feature type="compositionally biased region" description="Basic residues" evidence="1">
    <location>
        <begin position="219"/>
        <end position="232"/>
    </location>
</feature>
<feature type="compositionally biased region" description="Basic and acidic residues" evidence="1">
    <location>
        <begin position="321"/>
        <end position="341"/>
    </location>
</feature>
<feature type="compositionally biased region" description="Polar residues" evidence="1">
    <location>
        <begin position="121"/>
        <end position="135"/>
    </location>
</feature>
<feature type="compositionally biased region" description="Basic residues" evidence="1">
    <location>
        <begin position="342"/>
        <end position="355"/>
    </location>
</feature>
<evidence type="ECO:0000313" key="3">
    <source>
        <dbReference type="EMBL" id="OMH81481.1"/>
    </source>
</evidence>
<dbReference type="EMBL" id="LSSK01000890">
    <property type="protein sequence ID" value="OMH81481.1"/>
    <property type="molecule type" value="Genomic_DNA"/>
</dbReference>
<organism evidence="2 4">
    <name type="scientific">Zancudomyces culisetae</name>
    <name type="common">Gut fungus</name>
    <name type="synonym">Smittium culisetae</name>
    <dbReference type="NCBI Taxonomy" id="1213189"/>
    <lineage>
        <taxon>Eukaryota</taxon>
        <taxon>Fungi</taxon>
        <taxon>Fungi incertae sedis</taxon>
        <taxon>Zoopagomycota</taxon>
        <taxon>Kickxellomycotina</taxon>
        <taxon>Harpellomycetes</taxon>
        <taxon>Harpellales</taxon>
        <taxon>Legeriomycetaceae</taxon>
        <taxon>Zancudomyces</taxon>
    </lineage>
</organism>
<feature type="region of interest" description="Disordered" evidence="1">
    <location>
        <begin position="67"/>
        <end position="98"/>
    </location>
</feature>
<sequence>MDPFFEDELEYKVKKSKNAIQVGKNIQAPNLRPRTSISRLATEPLHSEITRKEHDHWDFKHRFFKGIKHPKSTRPTPAKTNIGYKNSKENSMATGAEREKSNLLSVFSFKASSAVRNVDNFDTVNSENGSFNKSKSAVPGEWGVENMENKKETKGIENQDEGEGEGGGDGDTGTSLAAPQDKRNSINIEDDTEKHESKMLRMFSFKNKGKNKNNDTKKGKTKKSKTIKGKNAKLKEKGAKRFGKFGKKKEKNETAETEDAEEVQETEADDTTNRENSQEQQRGSQQPDSNENVAESRESTEERGESSNIFSKLKLRRFSLRHTESSKKTNDQDDIPPEKKESLKRRATLKFFGKK</sequence>
<dbReference type="EMBL" id="LSSK01001499">
    <property type="protein sequence ID" value="OMH79591.1"/>
    <property type="molecule type" value="Genomic_DNA"/>
</dbReference>
<evidence type="ECO:0000313" key="4">
    <source>
        <dbReference type="Proteomes" id="UP000188320"/>
    </source>
</evidence>
<feature type="compositionally biased region" description="Basic and acidic residues" evidence="1">
    <location>
        <begin position="294"/>
        <end position="305"/>
    </location>
</feature>
<proteinExistence type="predicted"/>
<dbReference type="Proteomes" id="UP000188320">
    <property type="component" value="Unassembled WGS sequence"/>
</dbReference>
<keyword evidence="4" id="KW-1185">Reference proteome</keyword>
<feature type="compositionally biased region" description="Basic and acidic residues" evidence="1">
    <location>
        <begin position="147"/>
        <end position="157"/>
    </location>
</feature>
<dbReference type="AlphaFoldDB" id="A0A1R1PF48"/>
<evidence type="ECO:0000313" key="2">
    <source>
        <dbReference type="EMBL" id="OMH79591.1"/>
    </source>
</evidence>
<feature type="compositionally biased region" description="Acidic residues" evidence="1">
    <location>
        <begin position="255"/>
        <end position="270"/>
    </location>
</feature>
<feature type="compositionally biased region" description="Acidic residues" evidence="1">
    <location>
        <begin position="158"/>
        <end position="168"/>
    </location>
</feature>
<name>A0A1R1PF48_ZANCU</name>
<feature type="region of interest" description="Disordered" evidence="1">
    <location>
        <begin position="121"/>
        <end position="355"/>
    </location>
</feature>
<evidence type="ECO:0000256" key="1">
    <source>
        <dbReference type="SAM" id="MobiDB-lite"/>
    </source>
</evidence>